<dbReference type="PANTHER" id="PTHR43235:SF1">
    <property type="entry name" value="GLUTAMINE AMIDOTRANSFERASE PB2B2.05-RELATED"/>
    <property type="match status" value="1"/>
</dbReference>
<dbReference type="Gene3D" id="3.40.50.880">
    <property type="match status" value="1"/>
</dbReference>
<evidence type="ECO:0000313" key="2">
    <source>
        <dbReference type="Proteomes" id="UP000198852"/>
    </source>
</evidence>
<name>A0A1I6RHW6_9PSEU</name>
<reference evidence="2" key="1">
    <citation type="submission" date="2016-10" db="EMBL/GenBank/DDBJ databases">
        <authorList>
            <person name="Varghese N."/>
            <person name="Submissions S."/>
        </authorList>
    </citation>
    <scope>NUCLEOTIDE SEQUENCE [LARGE SCALE GENOMIC DNA]</scope>
    <source>
        <strain evidence="2">DSM 44771</strain>
    </source>
</reference>
<protein>
    <submittedName>
        <fullName evidence="1">Anthranilate synthase component 2</fullName>
    </submittedName>
</protein>
<gene>
    <name evidence="1" type="ORF">SAMN05660874_02233</name>
</gene>
<dbReference type="InterPro" id="IPR044668">
    <property type="entry name" value="PuuD-like"/>
</dbReference>
<dbReference type="STRING" id="95161.SAMN05660874_02233"/>
<dbReference type="PROSITE" id="PS51273">
    <property type="entry name" value="GATASE_TYPE_1"/>
    <property type="match status" value="1"/>
</dbReference>
<accession>A0A1I6RHW6</accession>
<dbReference type="Proteomes" id="UP000198852">
    <property type="component" value="Unassembled WGS sequence"/>
</dbReference>
<dbReference type="InterPro" id="IPR011697">
    <property type="entry name" value="Peptidase_C26"/>
</dbReference>
<dbReference type="CDD" id="cd01745">
    <property type="entry name" value="GATase1_2"/>
    <property type="match status" value="1"/>
</dbReference>
<dbReference type="GO" id="GO:0005829">
    <property type="term" value="C:cytosol"/>
    <property type="evidence" value="ECO:0007669"/>
    <property type="project" value="TreeGrafter"/>
</dbReference>
<keyword evidence="2" id="KW-1185">Reference proteome</keyword>
<dbReference type="GO" id="GO:0033969">
    <property type="term" value="F:gamma-glutamyl-gamma-aminobutyrate hydrolase activity"/>
    <property type="evidence" value="ECO:0007669"/>
    <property type="project" value="TreeGrafter"/>
</dbReference>
<dbReference type="OrthoDB" id="9813383at2"/>
<dbReference type="InterPro" id="IPR029062">
    <property type="entry name" value="Class_I_gatase-like"/>
</dbReference>
<dbReference type="EMBL" id="FOZX01000003">
    <property type="protein sequence ID" value="SFS64307.1"/>
    <property type="molecule type" value="Genomic_DNA"/>
</dbReference>
<dbReference type="AlphaFoldDB" id="A0A1I6RHW6"/>
<sequence length="239" mass="25118">MVSNGSDRPVIGITSYVERARWGVWDREAALLPTGYVRAVHRAGGLPVLLPVLPDSADDAVSAVDGLIIAGGPDLDPAGYGQTPHSLLGATSPERDDWESRLLRAALAAGTPVLGVCRGAQVLNVALGGTLRQHLPDLVEHAGHQPAPAEFGRTRVRLAPGSRVAAVLGAQVEVPCYHHQALAEIGRDLVVTGRAEDGTPEAVELPGRFAIGVQWHPEEDRTDDRLFAALVAAAEEEGA</sequence>
<proteinExistence type="predicted"/>
<dbReference type="RefSeq" id="WP_093415962.1">
    <property type="nucleotide sequence ID" value="NZ_FOZX01000003.1"/>
</dbReference>
<dbReference type="SUPFAM" id="SSF52317">
    <property type="entry name" value="Class I glutamine amidotransferase-like"/>
    <property type="match status" value="1"/>
</dbReference>
<dbReference type="GO" id="GO:0006598">
    <property type="term" value="P:polyamine catabolic process"/>
    <property type="evidence" value="ECO:0007669"/>
    <property type="project" value="TreeGrafter"/>
</dbReference>
<evidence type="ECO:0000313" key="1">
    <source>
        <dbReference type="EMBL" id="SFS64307.1"/>
    </source>
</evidence>
<dbReference type="Pfam" id="PF07722">
    <property type="entry name" value="Peptidase_C26"/>
    <property type="match status" value="1"/>
</dbReference>
<dbReference type="PANTHER" id="PTHR43235">
    <property type="entry name" value="GLUTAMINE AMIDOTRANSFERASE PB2B2.05-RELATED"/>
    <property type="match status" value="1"/>
</dbReference>
<organism evidence="1 2">
    <name type="scientific">Saccharopolyspora flava</name>
    <dbReference type="NCBI Taxonomy" id="95161"/>
    <lineage>
        <taxon>Bacteria</taxon>
        <taxon>Bacillati</taxon>
        <taxon>Actinomycetota</taxon>
        <taxon>Actinomycetes</taxon>
        <taxon>Pseudonocardiales</taxon>
        <taxon>Pseudonocardiaceae</taxon>
        <taxon>Saccharopolyspora</taxon>
    </lineage>
</organism>